<dbReference type="GO" id="GO:0006281">
    <property type="term" value="P:DNA repair"/>
    <property type="evidence" value="ECO:0007669"/>
    <property type="project" value="UniProtKB-KW"/>
</dbReference>
<dbReference type="Pfam" id="PF06733">
    <property type="entry name" value="DEAD_2"/>
    <property type="match status" value="1"/>
</dbReference>
<evidence type="ECO:0000256" key="10">
    <source>
        <dbReference type="ARBA" id="ARBA00048954"/>
    </source>
</evidence>
<keyword evidence="5" id="KW-0378">Hydrolase</keyword>
<protein>
    <recommendedName>
        <fullName evidence="9">DNA 5'-3' helicase</fullName>
        <ecNumber evidence="9">5.6.2.3</ecNumber>
    </recommendedName>
</protein>
<dbReference type="GO" id="GO:0003684">
    <property type="term" value="F:damaged DNA binding"/>
    <property type="evidence" value="ECO:0007669"/>
    <property type="project" value="TreeGrafter"/>
</dbReference>
<dbReference type="GO" id="GO:0006366">
    <property type="term" value="P:transcription by RNA polymerase II"/>
    <property type="evidence" value="ECO:0007669"/>
    <property type="project" value="TreeGrafter"/>
</dbReference>
<evidence type="ECO:0000256" key="9">
    <source>
        <dbReference type="ARBA" id="ARBA00044969"/>
    </source>
</evidence>
<dbReference type="GO" id="GO:0043139">
    <property type="term" value="F:5'-3' DNA helicase activity"/>
    <property type="evidence" value="ECO:0007669"/>
    <property type="project" value="UniProtKB-EC"/>
</dbReference>
<dbReference type="SUPFAM" id="SSF52540">
    <property type="entry name" value="P-loop containing nucleoside triphosphate hydrolases"/>
    <property type="match status" value="1"/>
</dbReference>
<keyword evidence="2" id="KW-0479">Metal-binding</keyword>
<evidence type="ECO:0000313" key="12">
    <source>
        <dbReference type="Ensembl" id="ENSPTIP00000012686.1"/>
    </source>
</evidence>
<keyword evidence="4" id="KW-0227">DNA damage</keyword>
<dbReference type="PANTHER" id="PTHR11472">
    <property type="entry name" value="DNA REPAIR DEAD HELICASE RAD3/XP-D SUBFAMILY MEMBER"/>
    <property type="match status" value="1"/>
</dbReference>
<dbReference type="InterPro" id="IPR027417">
    <property type="entry name" value="P-loop_NTPase"/>
</dbReference>
<dbReference type="Gene3D" id="3.40.50.300">
    <property type="entry name" value="P-loop containing nucleotide triphosphate hydrolases"/>
    <property type="match status" value="1"/>
</dbReference>
<evidence type="ECO:0000256" key="7">
    <source>
        <dbReference type="ARBA" id="ARBA00023125"/>
    </source>
</evidence>
<proteinExistence type="predicted"/>
<keyword evidence="7" id="KW-0238">DNA-binding</keyword>
<keyword evidence="6" id="KW-0067">ATP-binding</keyword>
<keyword evidence="2" id="KW-0411">Iron-sulfur</keyword>
<dbReference type="PANTHER" id="PTHR11472:SF1">
    <property type="entry name" value="GENERAL TRANSCRIPTION AND DNA REPAIR FACTOR IIH HELICASE SUBUNIT XPD"/>
    <property type="match status" value="1"/>
</dbReference>
<dbReference type="GO" id="GO:0051539">
    <property type="term" value="F:4 iron, 4 sulfur cluster binding"/>
    <property type="evidence" value="ECO:0007669"/>
    <property type="project" value="UniProtKB-KW"/>
</dbReference>
<sequence length="325" mass="35861">MLELKRTLDAKGHGVLEMPSGTGKTVSLLALIMAYQRAYPLEVTKLIYCSRTVPEIEKVIEELRKLLHFYEKQEGEKLPFLGLALSSRKNLCIHPEVMPLRFGKDVDGKCHSLTASYVRAQYQQDSSLPHCRFYEEFDVHGRQVPLPAGIYNLDDLKALGRRQGWCPYFLARYSGRGCALRPACLFVGLSVISSCLYLAQVWPGKTWPCVYEPVREAGAGRGGGGGGGAGAGEGGGGRWSCWLSAATLTPSGLRTRFCAERLRSLLHTLEIADLADFSPLTLLANFATLVSTYAKGKLIFSYLCQAPPGRWNREPGRVQRVVSET</sequence>
<reference evidence="12" key="2">
    <citation type="submission" date="2025-09" db="UniProtKB">
        <authorList>
            <consortium name="Ensembl"/>
        </authorList>
    </citation>
    <scope>IDENTIFICATION</scope>
</reference>
<dbReference type="Ensembl" id="ENSPTIT00000016718.1">
    <property type="protein sequence ID" value="ENSPTIP00000012686.1"/>
    <property type="gene ID" value="ENSPTIG00000012675.1"/>
</dbReference>
<dbReference type="GO" id="GO:0005524">
    <property type="term" value="F:ATP binding"/>
    <property type="evidence" value="ECO:0007669"/>
    <property type="project" value="UniProtKB-KW"/>
</dbReference>
<evidence type="ECO:0000256" key="6">
    <source>
        <dbReference type="ARBA" id="ARBA00022840"/>
    </source>
</evidence>
<keyword evidence="13" id="KW-1185">Reference proteome</keyword>
<dbReference type="Proteomes" id="UP000675900">
    <property type="component" value="Unassembled WGS sequence"/>
</dbReference>
<evidence type="ECO:0000256" key="2">
    <source>
        <dbReference type="ARBA" id="ARBA00022485"/>
    </source>
</evidence>
<accession>A0A8C9JV36</accession>
<dbReference type="GO" id="GO:0045951">
    <property type="term" value="P:positive regulation of mitotic recombination"/>
    <property type="evidence" value="ECO:0007669"/>
    <property type="project" value="TreeGrafter"/>
</dbReference>
<dbReference type="AlphaFoldDB" id="A0A8C9JV36"/>
<keyword evidence="2" id="KW-0408">Iron</keyword>
<dbReference type="PROSITE" id="PS51193">
    <property type="entry name" value="HELICASE_ATP_BIND_2"/>
    <property type="match status" value="1"/>
</dbReference>
<dbReference type="Pfam" id="PF06777">
    <property type="entry name" value="HBB"/>
    <property type="match status" value="1"/>
</dbReference>
<evidence type="ECO:0000256" key="3">
    <source>
        <dbReference type="ARBA" id="ARBA00022741"/>
    </source>
</evidence>
<evidence type="ECO:0000313" key="13">
    <source>
        <dbReference type="Proteomes" id="UP000675900"/>
    </source>
</evidence>
<comment type="cofactor">
    <cofactor evidence="1">
        <name>[4Fe-4S] cluster</name>
        <dbReference type="ChEBI" id="CHEBI:49883"/>
    </cofactor>
</comment>
<evidence type="ECO:0000256" key="4">
    <source>
        <dbReference type="ARBA" id="ARBA00022763"/>
    </source>
</evidence>
<comment type="catalytic activity">
    <reaction evidence="10">
        <text>ATP + H2O = ADP + phosphate + H(+)</text>
        <dbReference type="Rhea" id="RHEA:13065"/>
        <dbReference type="ChEBI" id="CHEBI:15377"/>
        <dbReference type="ChEBI" id="CHEBI:15378"/>
        <dbReference type="ChEBI" id="CHEBI:30616"/>
        <dbReference type="ChEBI" id="CHEBI:43474"/>
        <dbReference type="ChEBI" id="CHEBI:456216"/>
        <dbReference type="EC" id="5.6.2.3"/>
    </reaction>
</comment>
<feature type="domain" description="Helicase ATP-binding" evidence="11">
    <location>
        <begin position="1"/>
        <end position="276"/>
    </location>
</feature>
<dbReference type="InterPro" id="IPR006554">
    <property type="entry name" value="Helicase-like_DEXD_c2"/>
</dbReference>
<organism evidence="12 13">
    <name type="scientific">Panthera tigris altaica</name>
    <name type="common">Siberian tiger</name>
    <dbReference type="NCBI Taxonomy" id="74533"/>
    <lineage>
        <taxon>Eukaryota</taxon>
        <taxon>Metazoa</taxon>
        <taxon>Chordata</taxon>
        <taxon>Craniata</taxon>
        <taxon>Vertebrata</taxon>
        <taxon>Euteleostomi</taxon>
        <taxon>Mammalia</taxon>
        <taxon>Eutheria</taxon>
        <taxon>Laurasiatheria</taxon>
        <taxon>Carnivora</taxon>
        <taxon>Feliformia</taxon>
        <taxon>Felidae</taxon>
        <taxon>Pantherinae</taxon>
        <taxon>Panthera</taxon>
    </lineage>
</organism>
<evidence type="ECO:0000256" key="1">
    <source>
        <dbReference type="ARBA" id="ARBA00001966"/>
    </source>
</evidence>
<dbReference type="InterPro" id="IPR014013">
    <property type="entry name" value="Helic_SF1/SF2_ATP-bd_DinG/Rad3"/>
</dbReference>
<dbReference type="InterPro" id="IPR010643">
    <property type="entry name" value="HBB"/>
</dbReference>
<dbReference type="GO" id="GO:0016818">
    <property type="term" value="F:hydrolase activity, acting on acid anhydrides, in phosphorus-containing anhydrides"/>
    <property type="evidence" value="ECO:0007669"/>
    <property type="project" value="InterPro"/>
</dbReference>
<keyword evidence="2" id="KW-0004">4Fe-4S</keyword>
<dbReference type="EC" id="5.6.2.3" evidence="9"/>
<dbReference type="GeneTree" id="ENSGT00950000182970"/>
<reference evidence="12" key="1">
    <citation type="submission" date="2025-08" db="UniProtKB">
        <authorList>
            <consortium name="Ensembl"/>
        </authorList>
    </citation>
    <scope>IDENTIFICATION</scope>
</reference>
<keyword evidence="8" id="KW-0234">DNA repair</keyword>
<dbReference type="SMART" id="SM00488">
    <property type="entry name" value="DEXDc2"/>
    <property type="match status" value="1"/>
</dbReference>
<dbReference type="GO" id="GO:0005634">
    <property type="term" value="C:nucleus"/>
    <property type="evidence" value="ECO:0007669"/>
    <property type="project" value="TreeGrafter"/>
</dbReference>
<name>A0A8C9JV36_PANTA</name>
<dbReference type="InterPro" id="IPR010614">
    <property type="entry name" value="RAD3-like_helicase_DEAD"/>
</dbReference>
<keyword evidence="3" id="KW-0547">Nucleotide-binding</keyword>
<evidence type="ECO:0000256" key="5">
    <source>
        <dbReference type="ARBA" id="ARBA00022801"/>
    </source>
</evidence>
<dbReference type="InterPro" id="IPR045028">
    <property type="entry name" value="DinG/Rad3-like"/>
</dbReference>
<evidence type="ECO:0000256" key="8">
    <source>
        <dbReference type="ARBA" id="ARBA00023204"/>
    </source>
</evidence>
<evidence type="ECO:0000259" key="11">
    <source>
        <dbReference type="PROSITE" id="PS51193"/>
    </source>
</evidence>